<dbReference type="HOGENOM" id="CLU_2197260_0_0_1"/>
<dbReference type="RefSeq" id="XP_007866266.1">
    <property type="nucleotide sequence ID" value="XM_007868075.1"/>
</dbReference>
<dbReference type="KEGG" id="gtr:GLOTRDRAFT_129390"/>
<sequence>MRLSWEAVTRSRDLLIKEGMPVWDTTPFFDLPGEETSAPAQPTSRVGPHLLLRQILLVDGHVYEDTDYIHSAMEGASYKLERPGLRKPLQLDESGLEEQLAEVLPQED</sequence>
<reference evidence="1 2" key="1">
    <citation type="journal article" date="2012" name="Science">
        <title>The Paleozoic origin of enzymatic lignin decomposition reconstructed from 31 fungal genomes.</title>
        <authorList>
            <person name="Floudas D."/>
            <person name="Binder M."/>
            <person name="Riley R."/>
            <person name="Barry K."/>
            <person name="Blanchette R.A."/>
            <person name="Henrissat B."/>
            <person name="Martinez A.T."/>
            <person name="Otillar R."/>
            <person name="Spatafora J.W."/>
            <person name="Yadav J.S."/>
            <person name="Aerts A."/>
            <person name="Benoit I."/>
            <person name="Boyd A."/>
            <person name="Carlson A."/>
            <person name="Copeland A."/>
            <person name="Coutinho P.M."/>
            <person name="de Vries R.P."/>
            <person name="Ferreira P."/>
            <person name="Findley K."/>
            <person name="Foster B."/>
            <person name="Gaskell J."/>
            <person name="Glotzer D."/>
            <person name="Gorecki P."/>
            <person name="Heitman J."/>
            <person name="Hesse C."/>
            <person name="Hori C."/>
            <person name="Igarashi K."/>
            <person name="Jurgens J.A."/>
            <person name="Kallen N."/>
            <person name="Kersten P."/>
            <person name="Kohler A."/>
            <person name="Kuees U."/>
            <person name="Kumar T.K.A."/>
            <person name="Kuo A."/>
            <person name="LaButti K."/>
            <person name="Larrondo L.F."/>
            <person name="Lindquist E."/>
            <person name="Ling A."/>
            <person name="Lombard V."/>
            <person name="Lucas S."/>
            <person name="Lundell T."/>
            <person name="Martin R."/>
            <person name="McLaughlin D.J."/>
            <person name="Morgenstern I."/>
            <person name="Morin E."/>
            <person name="Murat C."/>
            <person name="Nagy L.G."/>
            <person name="Nolan M."/>
            <person name="Ohm R.A."/>
            <person name="Patyshakuliyeva A."/>
            <person name="Rokas A."/>
            <person name="Ruiz-Duenas F.J."/>
            <person name="Sabat G."/>
            <person name="Salamov A."/>
            <person name="Samejima M."/>
            <person name="Schmutz J."/>
            <person name="Slot J.C."/>
            <person name="St John F."/>
            <person name="Stenlid J."/>
            <person name="Sun H."/>
            <person name="Sun S."/>
            <person name="Syed K."/>
            <person name="Tsang A."/>
            <person name="Wiebenga A."/>
            <person name="Young D."/>
            <person name="Pisabarro A."/>
            <person name="Eastwood D.C."/>
            <person name="Martin F."/>
            <person name="Cullen D."/>
            <person name="Grigoriev I.V."/>
            <person name="Hibbett D.S."/>
        </authorList>
    </citation>
    <scope>NUCLEOTIDE SEQUENCE [LARGE SCALE GENOMIC DNA]</scope>
    <source>
        <strain evidence="1 2">ATCC 11539</strain>
    </source>
</reference>
<evidence type="ECO:0000313" key="1">
    <source>
        <dbReference type="EMBL" id="EPQ55099.1"/>
    </source>
</evidence>
<dbReference type="GeneID" id="19301922"/>
<protein>
    <submittedName>
        <fullName evidence="1">Uncharacterized protein</fullName>
    </submittedName>
</protein>
<proteinExistence type="predicted"/>
<dbReference type="Proteomes" id="UP000030669">
    <property type="component" value="Unassembled WGS sequence"/>
</dbReference>
<gene>
    <name evidence="1" type="ORF">GLOTRDRAFT_129390</name>
</gene>
<name>S7RQE1_GLOTA</name>
<keyword evidence="2" id="KW-1185">Reference proteome</keyword>
<dbReference type="AlphaFoldDB" id="S7RQE1"/>
<accession>S7RQE1</accession>
<evidence type="ECO:0000313" key="2">
    <source>
        <dbReference type="Proteomes" id="UP000030669"/>
    </source>
</evidence>
<organism evidence="1 2">
    <name type="scientific">Gloeophyllum trabeum (strain ATCC 11539 / FP-39264 / Madison 617)</name>
    <name type="common">Brown rot fungus</name>
    <dbReference type="NCBI Taxonomy" id="670483"/>
    <lineage>
        <taxon>Eukaryota</taxon>
        <taxon>Fungi</taxon>
        <taxon>Dikarya</taxon>
        <taxon>Basidiomycota</taxon>
        <taxon>Agaricomycotina</taxon>
        <taxon>Agaricomycetes</taxon>
        <taxon>Gloeophyllales</taxon>
        <taxon>Gloeophyllaceae</taxon>
        <taxon>Gloeophyllum</taxon>
    </lineage>
</organism>
<dbReference type="EMBL" id="KB469302">
    <property type="protein sequence ID" value="EPQ55099.1"/>
    <property type="molecule type" value="Genomic_DNA"/>
</dbReference>